<dbReference type="CDD" id="cd00082">
    <property type="entry name" value="HisKA"/>
    <property type="match status" value="1"/>
</dbReference>
<evidence type="ECO:0000259" key="12">
    <source>
        <dbReference type="PROSITE" id="PS50112"/>
    </source>
</evidence>
<dbReference type="SMART" id="SM00086">
    <property type="entry name" value="PAC"/>
    <property type="match status" value="3"/>
</dbReference>
<dbReference type="SMART" id="SM00388">
    <property type="entry name" value="HisKA"/>
    <property type="match status" value="1"/>
</dbReference>
<dbReference type="EMBL" id="QJVJ01000001">
    <property type="protein sequence ID" value="PYI56948.1"/>
    <property type="molecule type" value="Genomic_DNA"/>
</dbReference>
<dbReference type="InterPro" id="IPR001610">
    <property type="entry name" value="PAC"/>
</dbReference>
<keyword evidence="7" id="KW-0067">ATP-binding</keyword>
<dbReference type="InterPro" id="IPR005330">
    <property type="entry name" value="MHYT_dom"/>
</dbReference>
<dbReference type="NCBIfam" id="TIGR00229">
    <property type="entry name" value="sensory_box"/>
    <property type="match status" value="3"/>
</dbReference>
<evidence type="ECO:0000313" key="16">
    <source>
        <dbReference type="Proteomes" id="UP000247476"/>
    </source>
</evidence>
<dbReference type="InterPro" id="IPR003661">
    <property type="entry name" value="HisK_dim/P_dom"/>
</dbReference>
<dbReference type="InterPro" id="IPR013767">
    <property type="entry name" value="PAS_fold"/>
</dbReference>
<dbReference type="Pfam" id="PF00989">
    <property type="entry name" value="PAS"/>
    <property type="match status" value="1"/>
</dbReference>
<feature type="domain" description="PAC" evidence="13">
    <location>
        <begin position="327"/>
        <end position="378"/>
    </location>
</feature>
<evidence type="ECO:0000259" key="13">
    <source>
        <dbReference type="PROSITE" id="PS50113"/>
    </source>
</evidence>
<dbReference type="CDD" id="cd00130">
    <property type="entry name" value="PAS"/>
    <property type="match status" value="3"/>
</dbReference>
<feature type="transmembrane region" description="Helical" evidence="9">
    <location>
        <begin position="225"/>
        <end position="247"/>
    </location>
</feature>
<dbReference type="GO" id="GO:0000155">
    <property type="term" value="F:phosphorelay sensor kinase activity"/>
    <property type="evidence" value="ECO:0007669"/>
    <property type="project" value="InterPro"/>
</dbReference>
<dbReference type="PANTHER" id="PTHR43065:SF34">
    <property type="entry name" value="SPORULATION KINASE A"/>
    <property type="match status" value="1"/>
</dbReference>
<feature type="domain" description="PAC" evidence="13">
    <location>
        <begin position="453"/>
        <end position="508"/>
    </location>
</feature>
<feature type="transmembrane region" description="Helical" evidence="9">
    <location>
        <begin position="186"/>
        <end position="205"/>
    </location>
</feature>
<dbReference type="InterPro" id="IPR036890">
    <property type="entry name" value="HATPase_C_sf"/>
</dbReference>
<evidence type="ECO:0000256" key="2">
    <source>
        <dbReference type="ARBA" id="ARBA00012438"/>
    </source>
</evidence>
<dbReference type="PRINTS" id="PR00344">
    <property type="entry name" value="BCTRLSENSOR"/>
</dbReference>
<protein>
    <recommendedName>
        <fullName evidence="2">histidine kinase</fullName>
        <ecNumber evidence="2">2.7.13.3</ecNumber>
    </recommendedName>
</protein>
<reference evidence="15 16" key="1">
    <citation type="submission" date="2018-05" db="EMBL/GenBank/DDBJ databases">
        <title>Paenibacillus flagellatus sp. nov., isolated from selenium mineral soil.</title>
        <authorList>
            <person name="Dai X."/>
        </authorList>
    </citation>
    <scope>NUCLEOTIDE SEQUENCE [LARGE SCALE GENOMIC DNA]</scope>
    <source>
        <strain evidence="15 16">DXL2</strain>
    </source>
</reference>
<keyword evidence="8" id="KW-0902">Two-component regulatory system</keyword>
<evidence type="ECO:0000256" key="9">
    <source>
        <dbReference type="PROSITE-ProRule" id="PRU00244"/>
    </source>
</evidence>
<dbReference type="Gene3D" id="3.30.450.20">
    <property type="entry name" value="PAS domain"/>
    <property type="match status" value="3"/>
</dbReference>
<dbReference type="InterPro" id="IPR004358">
    <property type="entry name" value="Sig_transdc_His_kin-like_C"/>
</dbReference>
<dbReference type="GO" id="GO:0005524">
    <property type="term" value="F:ATP binding"/>
    <property type="evidence" value="ECO:0007669"/>
    <property type="project" value="UniProtKB-KW"/>
</dbReference>
<dbReference type="SUPFAM" id="SSF55874">
    <property type="entry name" value="ATPase domain of HSP90 chaperone/DNA topoisomerase II/histidine kinase"/>
    <property type="match status" value="1"/>
</dbReference>
<keyword evidence="9" id="KW-1133">Transmembrane helix</keyword>
<keyword evidence="5" id="KW-0547">Nucleotide-binding</keyword>
<evidence type="ECO:0000256" key="6">
    <source>
        <dbReference type="ARBA" id="ARBA00022777"/>
    </source>
</evidence>
<dbReference type="EC" id="2.7.13.3" evidence="2"/>
<keyword evidence="16" id="KW-1185">Reference proteome</keyword>
<feature type="domain" description="PAS" evidence="12">
    <location>
        <begin position="379"/>
        <end position="454"/>
    </location>
</feature>
<dbReference type="Pfam" id="PF13426">
    <property type="entry name" value="PAS_9"/>
    <property type="match status" value="1"/>
</dbReference>
<dbReference type="SUPFAM" id="SSF55785">
    <property type="entry name" value="PYP-like sensor domain (PAS domain)"/>
    <property type="match status" value="3"/>
</dbReference>
<keyword evidence="9" id="KW-0472">Membrane</keyword>
<evidence type="ECO:0000313" key="15">
    <source>
        <dbReference type="EMBL" id="PYI56948.1"/>
    </source>
</evidence>
<evidence type="ECO:0000256" key="7">
    <source>
        <dbReference type="ARBA" id="ARBA00022840"/>
    </source>
</evidence>
<dbReference type="Pfam" id="PF08448">
    <property type="entry name" value="PAS_4"/>
    <property type="match status" value="1"/>
</dbReference>
<keyword evidence="4" id="KW-0808">Transferase</keyword>
<dbReference type="InterPro" id="IPR013656">
    <property type="entry name" value="PAS_4"/>
</dbReference>
<dbReference type="SMART" id="SM00091">
    <property type="entry name" value="PAS"/>
    <property type="match status" value="3"/>
</dbReference>
<organism evidence="15 16">
    <name type="scientific">Paenibacillus flagellatus</name>
    <dbReference type="NCBI Taxonomy" id="2211139"/>
    <lineage>
        <taxon>Bacteria</taxon>
        <taxon>Bacillati</taxon>
        <taxon>Bacillota</taxon>
        <taxon>Bacilli</taxon>
        <taxon>Bacillales</taxon>
        <taxon>Paenibacillaceae</taxon>
        <taxon>Paenibacillus</taxon>
    </lineage>
</organism>
<dbReference type="PROSITE" id="PS50109">
    <property type="entry name" value="HIS_KIN"/>
    <property type="match status" value="1"/>
</dbReference>
<keyword evidence="3" id="KW-0597">Phosphoprotein</keyword>
<dbReference type="InterPro" id="IPR000014">
    <property type="entry name" value="PAS"/>
</dbReference>
<dbReference type="Pfam" id="PF00512">
    <property type="entry name" value="HisKA"/>
    <property type="match status" value="1"/>
</dbReference>
<gene>
    <name evidence="15" type="ORF">DLM86_00410</name>
</gene>
<dbReference type="Proteomes" id="UP000247476">
    <property type="component" value="Unassembled WGS sequence"/>
</dbReference>
<dbReference type="GO" id="GO:0016020">
    <property type="term" value="C:membrane"/>
    <property type="evidence" value="ECO:0007669"/>
    <property type="project" value="UniProtKB-UniRule"/>
</dbReference>
<accession>A0A2V5KBW0</accession>
<feature type="transmembrane region" description="Helical" evidence="9">
    <location>
        <begin position="117"/>
        <end position="138"/>
    </location>
</feature>
<dbReference type="CDD" id="cd00075">
    <property type="entry name" value="HATPase"/>
    <property type="match status" value="1"/>
</dbReference>
<evidence type="ECO:0000256" key="10">
    <source>
        <dbReference type="SAM" id="MobiDB-lite"/>
    </source>
</evidence>
<evidence type="ECO:0000256" key="8">
    <source>
        <dbReference type="ARBA" id="ARBA00023012"/>
    </source>
</evidence>
<dbReference type="Gene3D" id="3.30.565.10">
    <property type="entry name" value="Histidine kinase-like ATPase, C-terminal domain"/>
    <property type="match status" value="1"/>
</dbReference>
<feature type="transmembrane region" description="Helical" evidence="9">
    <location>
        <begin position="25"/>
        <end position="45"/>
    </location>
</feature>
<dbReference type="InterPro" id="IPR005467">
    <property type="entry name" value="His_kinase_dom"/>
</dbReference>
<evidence type="ECO:0000256" key="4">
    <source>
        <dbReference type="ARBA" id="ARBA00022679"/>
    </source>
</evidence>
<dbReference type="Pfam" id="PF03707">
    <property type="entry name" value="MHYT"/>
    <property type="match status" value="2"/>
</dbReference>
<keyword evidence="9" id="KW-0812">Transmembrane</keyword>
<dbReference type="InterPro" id="IPR003594">
    <property type="entry name" value="HATPase_dom"/>
</dbReference>
<evidence type="ECO:0000256" key="3">
    <source>
        <dbReference type="ARBA" id="ARBA00022553"/>
    </source>
</evidence>
<evidence type="ECO:0000256" key="1">
    <source>
        <dbReference type="ARBA" id="ARBA00000085"/>
    </source>
</evidence>
<feature type="transmembrane region" description="Helical" evidence="9">
    <location>
        <begin position="153"/>
        <end position="174"/>
    </location>
</feature>
<feature type="domain" description="PAS" evidence="12">
    <location>
        <begin position="255"/>
        <end position="325"/>
    </location>
</feature>
<dbReference type="PROSITE" id="PS50112">
    <property type="entry name" value="PAS"/>
    <property type="match status" value="2"/>
</dbReference>
<dbReference type="SUPFAM" id="SSF47384">
    <property type="entry name" value="Homodimeric domain of signal transducing histidine kinase"/>
    <property type="match status" value="1"/>
</dbReference>
<dbReference type="PROSITE" id="PS50924">
    <property type="entry name" value="MHYT"/>
    <property type="match status" value="1"/>
</dbReference>
<evidence type="ECO:0000259" key="14">
    <source>
        <dbReference type="PROSITE" id="PS50924"/>
    </source>
</evidence>
<feature type="transmembrane region" description="Helical" evidence="9">
    <location>
        <begin position="57"/>
        <end position="79"/>
    </location>
</feature>
<feature type="region of interest" description="Disordered" evidence="10">
    <location>
        <begin position="567"/>
        <end position="592"/>
    </location>
</feature>
<dbReference type="Pfam" id="PF02518">
    <property type="entry name" value="HATPase_c"/>
    <property type="match status" value="1"/>
</dbReference>
<feature type="compositionally biased region" description="Basic and acidic residues" evidence="10">
    <location>
        <begin position="577"/>
        <end position="592"/>
    </location>
</feature>
<dbReference type="GO" id="GO:0006355">
    <property type="term" value="P:regulation of DNA-templated transcription"/>
    <property type="evidence" value="ECO:0007669"/>
    <property type="project" value="InterPro"/>
</dbReference>
<dbReference type="Gene3D" id="1.10.287.130">
    <property type="match status" value="1"/>
</dbReference>
<feature type="domain" description="MHYT" evidence="14">
    <location>
        <begin position="22"/>
        <end position="209"/>
    </location>
</feature>
<evidence type="ECO:0000259" key="11">
    <source>
        <dbReference type="PROSITE" id="PS50109"/>
    </source>
</evidence>
<dbReference type="InterPro" id="IPR036097">
    <property type="entry name" value="HisK_dim/P_sf"/>
</dbReference>
<dbReference type="InterPro" id="IPR035965">
    <property type="entry name" value="PAS-like_dom_sf"/>
</dbReference>
<keyword evidence="6" id="KW-0418">Kinase</keyword>
<evidence type="ECO:0000256" key="5">
    <source>
        <dbReference type="ARBA" id="ARBA00022741"/>
    </source>
</evidence>
<dbReference type="AlphaFoldDB" id="A0A2V5KBW0"/>
<dbReference type="InterPro" id="IPR000700">
    <property type="entry name" value="PAS-assoc_C"/>
</dbReference>
<dbReference type="SMART" id="SM00387">
    <property type="entry name" value="HATPase_c"/>
    <property type="match status" value="1"/>
</dbReference>
<sequence length="861" mass="95937">MIVFRRLRRRARERMEIVAGTYNGWLVLLSYAVAVASSYTVVTLIGRLGFRRDRLRLFSSSFIISIGLWSFHYIAMMSYRLPLPVHHNTPYFFLSIVVPFCTTFTAAGYFAANPTSLARLAASGIVMGSGVFAMHYIGMQAMQVHAFVQYDPFWVAVSWAAAALDAFVAFWLSYRLRHKGPLWRAACSSVMGLGIVTVHYVGMYGTTFRVESTAASAMNVSMHDLFFASAVGIAVLFLFGSAVMTVLTNRRLREAEQGYASLFEESPDMVLTVDTEGRIVRSNSKTIAIAGYEPDELTGRSLVEFICPDELEAGRESFRKTMAGKGHELEIGVVHRSGKRVFLRATSIPLIVDGVLRGVCVIAKDITADRRMKEQLRRLTEWHETILNTMVEGVYGIDAECRTVFWNKAAETMTGYSLDELFGHEAHPFIHHTRKDGTPLMKRDCPIYDALERRSQCRISDDLFWRKDGTCFPVEYTVNPIAGGGPAAAIVTFRDITARKRHEDALTRSEAQYRTLVEHLPDALIVVQEDKRVFANDTAVRMLGASRKEDVLEGDAFANLVPVSEAGRPALPASSDEDGRPPQTREHKLLRPDGQHRDVEVVSFGAWYEGARARYMLVRDVTELKQARELIQRSEKLSVAGELAAGIAHEIRNPLTAIKGFIQLLKGRIAHDYYDVILSEIGRIELITGELLMLSKPQAIAFQPKNVTVLLDHVATLLETQAIMRNVQIVRMYESPTFVVSCDENQIKQVFINMLKNSIEAMPDGGTVTIEAKAEGNEVRVVVRDEGTGIPEEKIRLLGQPFYTTKEKGTGLGLMISLNIVENHGGRVQVFSRLGAGTEIHVHLPLSRVSSSQPVPAFPIA</sequence>
<dbReference type="PROSITE" id="PS50113">
    <property type="entry name" value="PAC"/>
    <property type="match status" value="2"/>
</dbReference>
<comment type="caution">
    <text evidence="15">The sequence shown here is derived from an EMBL/GenBank/DDBJ whole genome shotgun (WGS) entry which is preliminary data.</text>
</comment>
<name>A0A2V5KBW0_9BACL</name>
<proteinExistence type="predicted"/>
<feature type="domain" description="Histidine kinase" evidence="11">
    <location>
        <begin position="646"/>
        <end position="848"/>
    </location>
</feature>
<dbReference type="PANTHER" id="PTHR43065">
    <property type="entry name" value="SENSOR HISTIDINE KINASE"/>
    <property type="match status" value="1"/>
</dbReference>
<comment type="catalytic activity">
    <reaction evidence="1">
        <text>ATP + protein L-histidine = ADP + protein N-phospho-L-histidine.</text>
        <dbReference type="EC" id="2.7.13.3"/>
    </reaction>
</comment>
<feature type="transmembrane region" description="Helical" evidence="9">
    <location>
        <begin position="91"/>
        <end position="110"/>
    </location>
</feature>